<dbReference type="OrthoDB" id="9766816at2"/>
<keyword evidence="3" id="KW-0503">Monooxygenase</keyword>
<dbReference type="NCBIfam" id="NF004834">
    <property type="entry name" value="PRK06185.1-3"/>
    <property type="match status" value="1"/>
</dbReference>
<dbReference type="InterPro" id="IPR002938">
    <property type="entry name" value="FAD-bd"/>
</dbReference>
<dbReference type="InterPro" id="IPR036188">
    <property type="entry name" value="FAD/NAD-bd_sf"/>
</dbReference>
<sequence>MSSKRIVQCCCCIAGGGPAGMMLGYLMARAGVETVVLEKHKDFLRDFRGDTVHPSTTQIMQDLGLLEEFLKVPHQKVDHLGGDFGGEKVTLVDFSQLKTPCPYIAFMPQWDFLNFIAEKGKLLPKLTILMEANVTALLHESERVVGVQAETPEGPMEVRATLTVGADGRSSTVRAAAGLVVEDEHAAIDVFWFRVEKNDAEMEGVSMHSNGGKFLITIDRQAYLQCAYVVNKGGAEEIHVRGLEAFRHDVAVAAPELRASVNELAKWDDVKLLRVSVDRLIKWSAPGMLCIGDAAHTMSPVGGVGINLAVQDAVATANLLSVPLREGRLTDAMVEKVQARRLWPAKVVQTFQGAVQKNLLKPALAGKLSKMPLIFRIASRSRWMQGMAARFVGLGVRQERVRWKAF</sequence>
<dbReference type="Proteomes" id="UP000006844">
    <property type="component" value="Chromosome"/>
</dbReference>
<dbReference type="Pfam" id="PF01494">
    <property type="entry name" value="FAD_binding_3"/>
    <property type="match status" value="1"/>
</dbReference>
<dbReference type="STRING" id="401053.AciPR4_2033"/>
<dbReference type="EMBL" id="CP002467">
    <property type="protein sequence ID" value="ADV82837.1"/>
    <property type="molecule type" value="Genomic_DNA"/>
</dbReference>
<dbReference type="PANTHER" id="PTHR43476:SF5">
    <property type="entry name" value="FAD-DEPENDENT MONOOXYGENASE"/>
    <property type="match status" value="1"/>
</dbReference>
<organism evidence="3 4">
    <name type="scientific">Terriglobus saanensis (strain ATCC BAA-1853 / DSM 23119 / SP1PR4)</name>
    <dbReference type="NCBI Taxonomy" id="401053"/>
    <lineage>
        <taxon>Bacteria</taxon>
        <taxon>Pseudomonadati</taxon>
        <taxon>Acidobacteriota</taxon>
        <taxon>Terriglobia</taxon>
        <taxon>Terriglobales</taxon>
        <taxon>Acidobacteriaceae</taxon>
        <taxon>Terriglobus</taxon>
    </lineage>
</organism>
<dbReference type="RefSeq" id="WP_013568570.1">
    <property type="nucleotide sequence ID" value="NC_014963.1"/>
</dbReference>
<dbReference type="HOGENOM" id="CLU_033626_0_0_0"/>
<reference evidence="3 4" key="1">
    <citation type="journal article" date="2012" name="Stand. Genomic Sci.">
        <title>Complete genome sequence of Terriglobus saanensis type strain SP1PR4(T), an Acidobacteria from tundra soil.</title>
        <authorList>
            <person name="Rawat S.R."/>
            <person name="Mannisto M.K."/>
            <person name="Starovoytov V."/>
            <person name="Goodwin L."/>
            <person name="Nolan M."/>
            <person name="Hauser L."/>
            <person name="Land M."/>
            <person name="Davenport K.W."/>
            <person name="Woyke T."/>
            <person name="Haggblom M.M."/>
        </authorList>
    </citation>
    <scope>NUCLEOTIDE SEQUENCE</scope>
    <source>
        <strain evidence="4">ATCC BAA-1853 / DSM 23119 / SP1PR4</strain>
    </source>
</reference>
<dbReference type="InterPro" id="IPR050631">
    <property type="entry name" value="PheA/TfdB_FAD_monoxygenase"/>
</dbReference>
<protein>
    <submittedName>
        <fullName evidence="3">Monooxygenase FAD-binding protein</fullName>
    </submittedName>
</protein>
<keyword evidence="4" id="KW-1185">Reference proteome</keyword>
<dbReference type="GO" id="GO:0071949">
    <property type="term" value="F:FAD binding"/>
    <property type="evidence" value="ECO:0007669"/>
    <property type="project" value="InterPro"/>
</dbReference>
<evidence type="ECO:0000313" key="3">
    <source>
        <dbReference type="EMBL" id="ADV82837.1"/>
    </source>
</evidence>
<dbReference type="eggNOG" id="COG0654">
    <property type="taxonomic scope" value="Bacteria"/>
</dbReference>
<dbReference type="Gene3D" id="3.50.50.60">
    <property type="entry name" value="FAD/NAD(P)-binding domain"/>
    <property type="match status" value="2"/>
</dbReference>
<dbReference type="SUPFAM" id="SSF51905">
    <property type="entry name" value="FAD/NAD(P)-binding domain"/>
    <property type="match status" value="1"/>
</dbReference>
<feature type="domain" description="FAD-binding" evidence="2">
    <location>
        <begin position="11"/>
        <end position="343"/>
    </location>
</feature>
<evidence type="ECO:0000256" key="1">
    <source>
        <dbReference type="ARBA" id="ARBA00023002"/>
    </source>
</evidence>
<dbReference type="AlphaFoldDB" id="E8V7C4"/>
<proteinExistence type="predicted"/>
<gene>
    <name evidence="3" type="ordered locus">AciPR4_2033</name>
</gene>
<accession>E8V7C4</accession>
<dbReference type="PANTHER" id="PTHR43476">
    <property type="entry name" value="3-(3-HYDROXY-PHENYL)PROPIONATE/3-HYDROXYCINNAMIC ACID HYDROXYLASE"/>
    <property type="match status" value="1"/>
</dbReference>
<name>E8V7C4_TERSS</name>
<dbReference type="KEGG" id="tsa:AciPR4_2033"/>
<dbReference type="NCBIfam" id="NF004833">
    <property type="entry name" value="PRK06185.1-1"/>
    <property type="match status" value="1"/>
</dbReference>
<keyword evidence="1" id="KW-0560">Oxidoreductase</keyword>
<dbReference type="PRINTS" id="PR00420">
    <property type="entry name" value="RNGMNOXGNASE"/>
</dbReference>
<evidence type="ECO:0000259" key="2">
    <source>
        <dbReference type="Pfam" id="PF01494"/>
    </source>
</evidence>
<evidence type="ECO:0000313" key="4">
    <source>
        <dbReference type="Proteomes" id="UP000006844"/>
    </source>
</evidence>
<dbReference type="GO" id="GO:0004497">
    <property type="term" value="F:monooxygenase activity"/>
    <property type="evidence" value="ECO:0007669"/>
    <property type="project" value="UniProtKB-KW"/>
</dbReference>